<proteinExistence type="predicted"/>
<dbReference type="AlphaFoldDB" id="I7LJE0"/>
<dbReference type="EMBL" id="CAKP01000082">
    <property type="protein sequence ID" value="CCJ33637.1"/>
    <property type="molecule type" value="Genomic_DNA"/>
</dbReference>
<dbReference type="InterPro" id="IPR004843">
    <property type="entry name" value="Calcineurin-like_PHP"/>
</dbReference>
<sequence>MENLYKSIYHIFGAIYVPKDLRHSNALVHISDTPSFIYKAIIKMIKKIKPRVIIHTGDIVDDIKLEIRPQLIEVYKKEANKFINEISKYAELIILVPGNHDDFTKLRLKDNVKILNEGDVFIFDGIKLGLSHKYENLPLNCDFYLYGHDKNCLKDYYLNGIKYINVIKDKKIFKLCYPIGTDNYRLKISRMGK</sequence>
<dbReference type="Proteomes" id="UP000007652">
    <property type="component" value="Unassembled WGS sequence"/>
</dbReference>
<gene>
    <name evidence="2" type="ORF">CAAU_1553</name>
</gene>
<feature type="domain" description="Calcineurin-like phosphoesterase" evidence="1">
    <location>
        <begin position="28"/>
        <end position="169"/>
    </location>
</feature>
<evidence type="ECO:0000313" key="3">
    <source>
        <dbReference type="Proteomes" id="UP000007652"/>
    </source>
</evidence>
<dbReference type="STRING" id="857293.CAAU_1553"/>
<organism evidence="2 3">
    <name type="scientific">Caloramator australicus RC3</name>
    <dbReference type="NCBI Taxonomy" id="857293"/>
    <lineage>
        <taxon>Bacteria</taxon>
        <taxon>Bacillati</taxon>
        <taxon>Bacillota</taxon>
        <taxon>Clostridia</taxon>
        <taxon>Eubacteriales</taxon>
        <taxon>Clostridiaceae</taxon>
        <taxon>Caloramator</taxon>
    </lineage>
</organism>
<dbReference type="SUPFAM" id="SSF56300">
    <property type="entry name" value="Metallo-dependent phosphatases"/>
    <property type="match status" value="1"/>
</dbReference>
<protein>
    <recommendedName>
        <fullName evidence="1">Calcineurin-like phosphoesterase domain-containing protein</fullName>
    </recommendedName>
</protein>
<dbReference type="Pfam" id="PF00149">
    <property type="entry name" value="Metallophos"/>
    <property type="match status" value="1"/>
</dbReference>
<dbReference type="InterPro" id="IPR029052">
    <property type="entry name" value="Metallo-depent_PP-like"/>
</dbReference>
<dbReference type="RefSeq" id="WP_008908901.1">
    <property type="nucleotide sequence ID" value="NZ_CAKP01000082.1"/>
</dbReference>
<accession>I7LJE0</accession>
<comment type="caution">
    <text evidence="2">The sequence shown here is derived from an EMBL/GenBank/DDBJ whole genome shotgun (WGS) entry which is preliminary data.</text>
</comment>
<evidence type="ECO:0000259" key="1">
    <source>
        <dbReference type="Pfam" id="PF00149"/>
    </source>
</evidence>
<dbReference type="OrthoDB" id="2111073at2"/>
<reference evidence="2 3" key="1">
    <citation type="journal article" date="2011" name="J. Bacteriol.">
        <title>Draft genome sequence of Caloramator australicus strain RC3T, a thermoanaerobe from the Great Artesian Basin of Australia.</title>
        <authorList>
            <person name="Ogg C.D."/>
            <person name="Patel B.K.C."/>
        </authorList>
    </citation>
    <scope>NUCLEOTIDE SEQUENCE [LARGE SCALE GENOMIC DNA]</scope>
    <source>
        <strain evidence="2 3">RC3</strain>
    </source>
</reference>
<evidence type="ECO:0000313" key="2">
    <source>
        <dbReference type="EMBL" id="CCJ33637.1"/>
    </source>
</evidence>
<dbReference type="Gene3D" id="3.60.21.10">
    <property type="match status" value="1"/>
</dbReference>
<dbReference type="eggNOG" id="COG1408">
    <property type="taxonomic scope" value="Bacteria"/>
</dbReference>
<keyword evidence="3" id="KW-1185">Reference proteome</keyword>
<dbReference type="GO" id="GO:0016787">
    <property type="term" value="F:hydrolase activity"/>
    <property type="evidence" value="ECO:0007669"/>
    <property type="project" value="InterPro"/>
</dbReference>
<name>I7LJE0_9CLOT</name>